<dbReference type="Pfam" id="PF01297">
    <property type="entry name" value="ZnuA"/>
    <property type="match status" value="1"/>
</dbReference>
<keyword evidence="8" id="KW-1185">Reference proteome</keyword>
<dbReference type="PANTHER" id="PTHR42953">
    <property type="entry name" value="HIGH-AFFINITY ZINC UPTAKE SYSTEM PROTEIN ZNUA-RELATED"/>
    <property type="match status" value="1"/>
</dbReference>
<comment type="similarity">
    <text evidence="1 4">Belongs to the bacterial solute-binding protein 9 family.</text>
</comment>
<protein>
    <submittedName>
        <fullName evidence="7">Metal ABC transporter substrate-binding protein</fullName>
    </submittedName>
</protein>
<accession>A0ABV9QI88</accession>
<evidence type="ECO:0000313" key="7">
    <source>
        <dbReference type="EMBL" id="MFC4804310.1"/>
    </source>
</evidence>
<dbReference type="InterPro" id="IPR006127">
    <property type="entry name" value="ZnuA-like"/>
</dbReference>
<dbReference type="SUPFAM" id="SSF53807">
    <property type="entry name" value="Helical backbone' metal receptor"/>
    <property type="match status" value="1"/>
</dbReference>
<dbReference type="PRINTS" id="PR00691">
    <property type="entry name" value="ADHESINB"/>
</dbReference>
<evidence type="ECO:0000256" key="3">
    <source>
        <dbReference type="ARBA" id="ARBA00022729"/>
    </source>
</evidence>
<proteinExistence type="inferred from homology"/>
<dbReference type="PANTHER" id="PTHR42953:SF3">
    <property type="entry name" value="HIGH-AFFINITY ZINC UPTAKE SYSTEM PROTEIN ZNUA"/>
    <property type="match status" value="1"/>
</dbReference>
<feature type="signal peptide" evidence="6">
    <location>
        <begin position="1"/>
        <end position="23"/>
    </location>
</feature>
<reference evidence="8" key="1">
    <citation type="journal article" date="2019" name="Int. J. Syst. Evol. Microbiol.">
        <title>The Global Catalogue of Microorganisms (GCM) 10K type strain sequencing project: providing services to taxonomists for standard genome sequencing and annotation.</title>
        <authorList>
            <consortium name="The Broad Institute Genomics Platform"/>
            <consortium name="The Broad Institute Genome Sequencing Center for Infectious Disease"/>
            <person name="Wu L."/>
            <person name="Ma J."/>
        </authorList>
    </citation>
    <scope>NUCLEOTIDE SEQUENCE [LARGE SCALE GENOMIC DNA]</scope>
    <source>
        <strain evidence="8">CCUG 46385</strain>
    </source>
</reference>
<gene>
    <name evidence="7" type="ORF">ACFO4R_04370</name>
</gene>
<dbReference type="InterPro" id="IPR050492">
    <property type="entry name" value="Bact_metal-bind_prot9"/>
</dbReference>
<dbReference type="EMBL" id="JBHSHL010000014">
    <property type="protein sequence ID" value="MFC4804310.1"/>
    <property type="molecule type" value="Genomic_DNA"/>
</dbReference>
<keyword evidence="2 4" id="KW-0813">Transport</keyword>
<keyword evidence="3 6" id="KW-0732">Signal</keyword>
<dbReference type="Proteomes" id="UP001595916">
    <property type="component" value="Unassembled WGS sequence"/>
</dbReference>
<evidence type="ECO:0000256" key="1">
    <source>
        <dbReference type="ARBA" id="ARBA00011028"/>
    </source>
</evidence>
<dbReference type="PRINTS" id="PR00690">
    <property type="entry name" value="ADHESNFAMILY"/>
</dbReference>
<evidence type="ECO:0000256" key="2">
    <source>
        <dbReference type="ARBA" id="ARBA00022448"/>
    </source>
</evidence>
<dbReference type="Gene3D" id="3.40.50.1980">
    <property type="entry name" value="Nitrogenase molybdenum iron protein domain"/>
    <property type="match status" value="3"/>
</dbReference>
<name>A0ABV9QI88_9FIRM</name>
<sequence>MKTSFKKSVSIVMLLLVSLWMTGCDKPVKEEAATSSVPENKLKVYTSFYPMYDFAKKVGGDKIEVTNLVPAGMEPHDWEPTTKDIENLEHADMLIYNGAGMEHWVEDVVGALSNKDLVLVEASKGIELMEGHHHDHDDHNHEGEADHDHDDHNHEGEADHDHDDHNHEGEAAHNHDDHNHGHYDPHVWTSIKNAKKEMETIKEALVARDPENATFYEENYRMYAKQFDELDKTFEEKISALPNKNIVVSHEAFGYLCKDYGLNQMGIEGLSPESEPNPTRMAAVVDFVKEHNIKTIFFEELVSPKVAETIAKETGAVTDMLNPIEGLSQEQLDEGMDYLKIQEKNLIAIEKALK</sequence>
<organism evidence="7 8">
    <name type="scientific">Filifactor villosus</name>
    <dbReference type="NCBI Taxonomy" id="29374"/>
    <lineage>
        <taxon>Bacteria</taxon>
        <taxon>Bacillati</taxon>
        <taxon>Bacillota</taxon>
        <taxon>Clostridia</taxon>
        <taxon>Peptostreptococcales</taxon>
        <taxon>Filifactoraceae</taxon>
        <taxon>Filifactor</taxon>
    </lineage>
</organism>
<dbReference type="InterPro" id="IPR006128">
    <property type="entry name" value="Lipoprotein_PsaA-like"/>
</dbReference>
<dbReference type="InterPro" id="IPR006129">
    <property type="entry name" value="AdhesinB"/>
</dbReference>
<dbReference type="PROSITE" id="PS51257">
    <property type="entry name" value="PROKAR_LIPOPROTEIN"/>
    <property type="match status" value="1"/>
</dbReference>
<dbReference type="CDD" id="cd01017">
    <property type="entry name" value="AdcA"/>
    <property type="match status" value="1"/>
</dbReference>
<evidence type="ECO:0000256" key="5">
    <source>
        <dbReference type="SAM" id="MobiDB-lite"/>
    </source>
</evidence>
<feature type="chain" id="PRO_5045259620" evidence="6">
    <location>
        <begin position="24"/>
        <end position="354"/>
    </location>
</feature>
<evidence type="ECO:0000313" key="8">
    <source>
        <dbReference type="Proteomes" id="UP001595916"/>
    </source>
</evidence>
<dbReference type="RefSeq" id="WP_379787816.1">
    <property type="nucleotide sequence ID" value="NZ_JBHSHL010000014.1"/>
</dbReference>
<evidence type="ECO:0000256" key="6">
    <source>
        <dbReference type="SAM" id="SignalP"/>
    </source>
</evidence>
<comment type="caution">
    <text evidence="7">The sequence shown here is derived from an EMBL/GenBank/DDBJ whole genome shotgun (WGS) entry which is preliminary data.</text>
</comment>
<feature type="region of interest" description="Disordered" evidence="5">
    <location>
        <begin position="131"/>
        <end position="182"/>
    </location>
</feature>
<evidence type="ECO:0000256" key="4">
    <source>
        <dbReference type="RuleBase" id="RU003512"/>
    </source>
</evidence>